<dbReference type="InterPro" id="IPR011446">
    <property type="entry name" value="BBP7"/>
</dbReference>
<protein>
    <submittedName>
        <fullName evidence="3">BBP7 family outer membrane beta-barrel protein</fullName>
    </submittedName>
</protein>
<name>A0ABT7PJH3_9BACT</name>
<dbReference type="RefSeq" id="WP_289164292.1">
    <property type="nucleotide sequence ID" value="NZ_JASZZN010000009.1"/>
</dbReference>
<feature type="signal peptide" evidence="2">
    <location>
        <begin position="1"/>
        <end position="28"/>
    </location>
</feature>
<feature type="compositionally biased region" description="Polar residues" evidence="1">
    <location>
        <begin position="49"/>
        <end position="69"/>
    </location>
</feature>
<organism evidence="3 4">
    <name type="scientific">Roseiconus lacunae</name>
    <dbReference type="NCBI Taxonomy" id="2605694"/>
    <lineage>
        <taxon>Bacteria</taxon>
        <taxon>Pseudomonadati</taxon>
        <taxon>Planctomycetota</taxon>
        <taxon>Planctomycetia</taxon>
        <taxon>Pirellulales</taxon>
        <taxon>Pirellulaceae</taxon>
        <taxon>Roseiconus</taxon>
    </lineage>
</organism>
<dbReference type="Proteomes" id="UP001239462">
    <property type="component" value="Unassembled WGS sequence"/>
</dbReference>
<evidence type="ECO:0000313" key="4">
    <source>
        <dbReference type="Proteomes" id="UP001239462"/>
    </source>
</evidence>
<accession>A0ABT7PJH3</accession>
<sequence>MTNFNTSRRLAIALVAVFALLPGIHADAQTQTKDREQQARAQWTPVRGKQTSPRSRQPSPKGTTRTATTRKPVLKPTDSAAPQGMVTQASHELPSPPPYGETIVYEGESVVYEPAGVGMACDAMGTSCDCGGAGCDSMGCDSMGSCGPNCGCSLCGELSGGRAWRPAVTLSLPQDGFVSFEALHLWTDGMNVPALVTQSLPGAISGRSEAGVLPGATVLYGGGDILDDSRAGGRLRFGFWLDRCHTVGLAAEYLELERDSEGFSASSTGDPILARPFYNVTTGMNDSELVAFNDGSTALTGNVSVQSYTELVGGSVHVRFLRDCDEGCRQWLFCGCRDHYCTRSEFRIGYRFMELNEGVSIHEDLLSTGINPGTFDINDAFDTENRFNGLDLGWSRRIVRGYWTVESLIRLAVGNTNQIVRVNGSTSINDGPAQSGGLLALTNQGTFEQDEFGVLPEFNLTLGYQLTDHLKASVGYTGIYWSNVVRPGEHIPTAVNPDFLPPAVSGTDAYPGFAFNTTDYWAHGITYGLEYRW</sequence>
<gene>
    <name evidence="3" type="ORF">QTN89_14495</name>
</gene>
<proteinExistence type="predicted"/>
<keyword evidence="2" id="KW-0732">Signal</keyword>
<feature type="region of interest" description="Disordered" evidence="1">
    <location>
        <begin position="29"/>
        <end position="100"/>
    </location>
</feature>
<reference evidence="3 4" key="1">
    <citation type="submission" date="2023-06" db="EMBL/GenBank/DDBJ databases">
        <title>Roseiconus lacunae JC819 isolated from Gulf of Mannar region, Tamil Nadu.</title>
        <authorList>
            <person name="Pk S."/>
            <person name="Ch S."/>
            <person name="Ch V.R."/>
        </authorList>
    </citation>
    <scope>NUCLEOTIDE SEQUENCE [LARGE SCALE GENOMIC DNA]</scope>
    <source>
        <strain evidence="3 4">JC819</strain>
    </source>
</reference>
<feature type="chain" id="PRO_5046783650" evidence="2">
    <location>
        <begin position="29"/>
        <end position="533"/>
    </location>
</feature>
<dbReference type="EMBL" id="JASZZN010000009">
    <property type="protein sequence ID" value="MDM4016652.1"/>
    <property type="molecule type" value="Genomic_DNA"/>
</dbReference>
<comment type="caution">
    <text evidence="3">The sequence shown here is derived from an EMBL/GenBank/DDBJ whole genome shotgun (WGS) entry which is preliminary data.</text>
</comment>
<evidence type="ECO:0000313" key="3">
    <source>
        <dbReference type="EMBL" id="MDM4016652.1"/>
    </source>
</evidence>
<evidence type="ECO:0000256" key="2">
    <source>
        <dbReference type="SAM" id="SignalP"/>
    </source>
</evidence>
<dbReference type="Pfam" id="PF07585">
    <property type="entry name" value="BBP7"/>
    <property type="match status" value="1"/>
</dbReference>
<keyword evidence="4" id="KW-1185">Reference proteome</keyword>
<evidence type="ECO:0000256" key="1">
    <source>
        <dbReference type="SAM" id="MobiDB-lite"/>
    </source>
</evidence>